<accession>A0ABQ0PPA3</accession>
<name>A0ABQ0PPA3_9PROT</name>
<sequence>MDHPAMSSEAKFRFRTSSEIMLRWLFSPSKVTRSIAAQQREVVARLFSYMSSDDDAETIFVQSKIAETAFVDGSVSVVWLSDDFVAPLIASLAGNLARELSPSDQAPFRPILEQRADSFFGYRLADIQFNGTMTDDQCLFLHLCASAATKMLVTRQDVIGPALEACHEFGKA</sequence>
<organism evidence="1 2">
    <name type="scientific">Acetobacter malorum DSM 14337</name>
    <dbReference type="NCBI Taxonomy" id="1307910"/>
    <lineage>
        <taxon>Bacteria</taxon>
        <taxon>Pseudomonadati</taxon>
        <taxon>Pseudomonadota</taxon>
        <taxon>Alphaproteobacteria</taxon>
        <taxon>Acetobacterales</taxon>
        <taxon>Acetobacteraceae</taxon>
        <taxon>Acetobacter</taxon>
    </lineage>
</organism>
<protein>
    <submittedName>
        <fullName evidence="1">Uncharacterized protein</fullName>
    </submittedName>
</protein>
<gene>
    <name evidence="1" type="ORF">AA14337_0765</name>
</gene>
<dbReference type="Proteomes" id="UP001065047">
    <property type="component" value="Unassembled WGS sequence"/>
</dbReference>
<proteinExistence type="predicted"/>
<comment type="caution">
    <text evidence="1">The sequence shown here is derived from an EMBL/GenBank/DDBJ whole genome shotgun (WGS) entry which is preliminary data.</text>
</comment>
<reference evidence="1" key="1">
    <citation type="submission" date="2013-04" db="EMBL/GenBank/DDBJ databases">
        <title>The genome sequencing project of 58 acetic acid bacteria.</title>
        <authorList>
            <person name="Okamoto-Kainuma A."/>
            <person name="Ishikawa M."/>
            <person name="Umino S."/>
            <person name="Koizumi Y."/>
            <person name="Shiwa Y."/>
            <person name="Yoshikawa H."/>
            <person name="Matsutani M."/>
            <person name="Matsushita K."/>
        </authorList>
    </citation>
    <scope>NUCLEOTIDE SEQUENCE</scope>
    <source>
        <strain evidence="1">DSM 14337</strain>
    </source>
</reference>
<dbReference type="EMBL" id="BAPF01000006">
    <property type="protein sequence ID" value="GBQ77258.1"/>
    <property type="molecule type" value="Genomic_DNA"/>
</dbReference>
<evidence type="ECO:0000313" key="1">
    <source>
        <dbReference type="EMBL" id="GBQ77258.1"/>
    </source>
</evidence>
<evidence type="ECO:0000313" key="2">
    <source>
        <dbReference type="Proteomes" id="UP001065047"/>
    </source>
</evidence>
<keyword evidence="2" id="KW-1185">Reference proteome</keyword>